<dbReference type="GO" id="GO:0032259">
    <property type="term" value="P:methylation"/>
    <property type="evidence" value="ECO:0007669"/>
    <property type="project" value="UniProtKB-KW"/>
</dbReference>
<feature type="domain" description="Methylguanine DNA methyltransferase ribonuclease-like" evidence="11">
    <location>
        <begin position="7"/>
        <end position="81"/>
    </location>
</feature>
<evidence type="ECO:0000256" key="8">
    <source>
        <dbReference type="ARBA" id="ARBA00049348"/>
    </source>
</evidence>
<evidence type="ECO:0000313" key="12">
    <source>
        <dbReference type="EMBL" id="PCD00227.1"/>
    </source>
</evidence>
<dbReference type="EC" id="2.1.1.63" evidence="9"/>
<evidence type="ECO:0000259" key="11">
    <source>
        <dbReference type="Pfam" id="PF02870"/>
    </source>
</evidence>
<keyword evidence="6 9" id="KW-0227">DNA damage</keyword>
<keyword evidence="3 9" id="KW-0963">Cytoplasm</keyword>
<comment type="catalytic activity">
    <reaction evidence="1 9">
        <text>a 4-O-methyl-thymidine in DNA + L-cysteinyl-[protein] = a thymidine in DNA + S-methyl-L-cysteinyl-[protein]</text>
        <dbReference type="Rhea" id="RHEA:53428"/>
        <dbReference type="Rhea" id="RHEA-COMP:10131"/>
        <dbReference type="Rhea" id="RHEA-COMP:10132"/>
        <dbReference type="Rhea" id="RHEA-COMP:13555"/>
        <dbReference type="Rhea" id="RHEA-COMP:13556"/>
        <dbReference type="ChEBI" id="CHEBI:29950"/>
        <dbReference type="ChEBI" id="CHEBI:82612"/>
        <dbReference type="ChEBI" id="CHEBI:137386"/>
        <dbReference type="ChEBI" id="CHEBI:137387"/>
        <dbReference type="EC" id="2.1.1.63"/>
    </reaction>
</comment>
<proteinExistence type="inferred from homology"/>
<evidence type="ECO:0000313" key="13">
    <source>
        <dbReference type="EMBL" id="QFY56887.1"/>
    </source>
</evidence>
<dbReference type="Gene3D" id="1.10.10.10">
    <property type="entry name" value="Winged helix-like DNA-binding domain superfamily/Winged helix DNA-binding domain"/>
    <property type="match status" value="1"/>
</dbReference>
<dbReference type="InterPro" id="IPR036388">
    <property type="entry name" value="WH-like_DNA-bd_sf"/>
</dbReference>
<comment type="function">
    <text evidence="9">Involved in the cellular defense against the biological effects of O6-methylguanine (O6-MeG) and O4-methylthymine (O4-MeT) in DNA. Repairs the methylated nucleobase in DNA by stoichiometrically transferring the methyl group to a cysteine residue in the enzyme. This is a suicide reaction: the enzyme is irreversibly inactivated.</text>
</comment>
<evidence type="ECO:0000256" key="5">
    <source>
        <dbReference type="ARBA" id="ARBA00022679"/>
    </source>
</evidence>
<keyword evidence="7 9" id="KW-0234">DNA repair</keyword>
<evidence type="ECO:0000256" key="1">
    <source>
        <dbReference type="ARBA" id="ARBA00001286"/>
    </source>
</evidence>
<evidence type="ECO:0000259" key="10">
    <source>
        <dbReference type="Pfam" id="PF01035"/>
    </source>
</evidence>
<feature type="active site" description="Nucleophile; methyl group acceptor" evidence="9">
    <location>
        <position position="138"/>
    </location>
</feature>
<dbReference type="Proteomes" id="UP000344571">
    <property type="component" value="Chromosome"/>
</dbReference>
<dbReference type="GO" id="GO:0006307">
    <property type="term" value="P:DNA alkylation repair"/>
    <property type="evidence" value="ECO:0007669"/>
    <property type="project" value="UniProtKB-UniRule"/>
</dbReference>
<evidence type="ECO:0000256" key="6">
    <source>
        <dbReference type="ARBA" id="ARBA00022763"/>
    </source>
</evidence>
<comment type="subcellular location">
    <subcellularLocation>
        <location evidence="9">Cytoplasm</location>
    </subcellularLocation>
</comment>
<accession>A0AA92EN84</accession>
<dbReference type="SUPFAM" id="SSF46767">
    <property type="entry name" value="Methylated DNA-protein cysteine methyltransferase, C-terminal domain"/>
    <property type="match status" value="1"/>
</dbReference>
<keyword evidence="15" id="KW-1185">Reference proteome</keyword>
<dbReference type="Pfam" id="PF02870">
    <property type="entry name" value="Methyltransf_1N"/>
    <property type="match status" value="1"/>
</dbReference>
<reference evidence="13 15" key="2">
    <citation type="submission" date="2018-10" db="EMBL/GenBank/DDBJ databases">
        <title>Complete genome sequence of Pseudomonas pelagia strain Kongs-67.</title>
        <authorList>
            <person name="Sinha R.K."/>
            <person name="Krishnan K."/>
        </authorList>
    </citation>
    <scope>NUCLEOTIDE SEQUENCE [LARGE SCALE GENOMIC DNA]</scope>
    <source>
        <strain evidence="13 15">Kongs-67</strain>
    </source>
</reference>
<gene>
    <name evidence="12" type="ORF">CO192_06470</name>
    <name evidence="13" type="ORF">EAO82_11250</name>
</gene>
<keyword evidence="5 9" id="KW-0808">Transferase</keyword>
<dbReference type="PANTHER" id="PTHR10815">
    <property type="entry name" value="METHYLATED-DNA--PROTEIN-CYSTEINE METHYLTRANSFERASE"/>
    <property type="match status" value="1"/>
</dbReference>
<evidence type="ECO:0000256" key="7">
    <source>
        <dbReference type="ARBA" id="ARBA00023204"/>
    </source>
</evidence>
<comment type="miscellaneous">
    <text evidence="9">This enzyme catalyzes only one turnover and therefore is not strictly catalytic. According to one definition, an enzyme is a biocatalyst that acts repeatedly and over many reaction cycles.</text>
</comment>
<dbReference type="RefSeq" id="WP_096345790.1">
    <property type="nucleotide sequence ID" value="NZ_CP033116.1"/>
</dbReference>
<dbReference type="InterPro" id="IPR036631">
    <property type="entry name" value="MGMT_N_sf"/>
</dbReference>
<dbReference type="CDD" id="cd06445">
    <property type="entry name" value="ATase"/>
    <property type="match status" value="1"/>
</dbReference>
<evidence type="ECO:0000256" key="4">
    <source>
        <dbReference type="ARBA" id="ARBA00022603"/>
    </source>
</evidence>
<dbReference type="Gene3D" id="3.30.160.70">
    <property type="entry name" value="Methylated DNA-protein cysteine methyltransferase domain"/>
    <property type="match status" value="1"/>
</dbReference>
<organism evidence="12 14">
    <name type="scientific">Halopseudomonas pelagia</name>
    <dbReference type="NCBI Taxonomy" id="553151"/>
    <lineage>
        <taxon>Bacteria</taxon>
        <taxon>Pseudomonadati</taxon>
        <taxon>Pseudomonadota</taxon>
        <taxon>Gammaproteobacteria</taxon>
        <taxon>Pseudomonadales</taxon>
        <taxon>Pseudomonadaceae</taxon>
        <taxon>Halopseudomonas</taxon>
    </lineage>
</organism>
<dbReference type="InterPro" id="IPR014048">
    <property type="entry name" value="MethylDNA_cys_MeTrfase_DNA-bd"/>
</dbReference>
<dbReference type="GO" id="GO:0005737">
    <property type="term" value="C:cytoplasm"/>
    <property type="evidence" value="ECO:0007669"/>
    <property type="project" value="UniProtKB-SubCell"/>
</dbReference>
<reference evidence="12 14" key="1">
    <citation type="submission" date="2017-09" db="EMBL/GenBank/DDBJ databases">
        <title>Bacterial and phytoplankton interrelationship in Kongsfjorden, an Arctic fjord.</title>
        <authorList>
            <person name="Sinha R."/>
            <person name="Krishnan K."/>
        </authorList>
    </citation>
    <scope>NUCLEOTIDE SEQUENCE [LARGE SCALE GENOMIC DNA]</scope>
    <source>
        <strain evidence="12 14">58</strain>
    </source>
</reference>
<comment type="catalytic activity">
    <reaction evidence="8 9">
        <text>a 6-O-methyl-2'-deoxyguanosine in DNA + L-cysteinyl-[protein] = S-methyl-L-cysteinyl-[protein] + a 2'-deoxyguanosine in DNA</text>
        <dbReference type="Rhea" id="RHEA:24000"/>
        <dbReference type="Rhea" id="RHEA-COMP:10131"/>
        <dbReference type="Rhea" id="RHEA-COMP:10132"/>
        <dbReference type="Rhea" id="RHEA-COMP:11367"/>
        <dbReference type="Rhea" id="RHEA-COMP:11368"/>
        <dbReference type="ChEBI" id="CHEBI:29950"/>
        <dbReference type="ChEBI" id="CHEBI:82612"/>
        <dbReference type="ChEBI" id="CHEBI:85445"/>
        <dbReference type="ChEBI" id="CHEBI:85448"/>
        <dbReference type="EC" id="2.1.1.63"/>
    </reaction>
</comment>
<keyword evidence="4 9" id="KW-0489">Methyltransferase</keyword>
<dbReference type="FunFam" id="1.10.10.10:FF:000214">
    <property type="entry name" value="Methylated-DNA--protein-cysteine methyltransferase"/>
    <property type="match status" value="1"/>
</dbReference>
<dbReference type="GO" id="GO:0003908">
    <property type="term" value="F:methylated-DNA-[protein]-cysteine S-methyltransferase activity"/>
    <property type="evidence" value="ECO:0007669"/>
    <property type="project" value="UniProtKB-UniRule"/>
</dbReference>
<dbReference type="PROSITE" id="PS00374">
    <property type="entry name" value="MGMT"/>
    <property type="match status" value="1"/>
</dbReference>
<sequence>MRFLLDTFATPVGQLFLVTDEQGRLRALDFEDYHARLIRLLDKHYGDYQLEPGPGSTPEPLRQALSAYFAGDLSALDCIQTETAGTAFQRAVWQALRDIPAGHTRSYGQLAVAIGRPSASRAVGLANGSNPVALVVPCHRVIGASGKLTGYGGGLWRKHWLLEHEARHSGATAAFALV</sequence>
<dbReference type="SUPFAM" id="SSF53155">
    <property type="entry name" value="Methylated DNA-protein cysteine methyltransferase domain"/>
    <property type="match status" value="1"/>
</dbReference>
<dbReference type="AlphaFoldDB" id="A0AA92EN84"/>
<evidence type="ECO:0000256" key="9">
    <source>
        <dbReference type="HAMAP-Rule" id="MF_00772"/>
    </source>
</evidence>
<name>A0AA92EN84_9GAMM</name>
<dbReference type="HAMAP" id="MF_00772">
    <property type="entry name" value="OGT"/>
    <property type="match status" value="1"/>
</dbReference>
<evidence type="ECO:0000256" key="2">
    <source>
        <dbReference type="ARBA" id="ARBA00008711"/>
    </source>
</evidence>
<dbReference type="PANTHER" id="PTHR10815:SF5">
    <property type="entry name" value="METHYLATED-DNA--PROTEIN-CYSTEINE METHYLTRANSFERASE"/>
    <property type="match status" value="1"/>
</dbReference>
<dbReference type="EMBL" id="NWMT01000065">
    <property type="protein sequence ID" value="PCD00227.1"/>
    <property type="molecule type" value="Genomic_DNA"/>
</dbReference>
<dbReference type="Pfam" id="PF01035">
    <property type="entry name" value="DNA_binding_1"/>
    <property type="match status" value="1"/>
</dbReference>
<feature type="domain" description="Methylated-DNA-[protein]-cysteine S-methyltransferase DNA binding" evidence="10">
    <location>
        <begin position="87"/>
        <end position="166"/>
    </location>
</feature>
<dbReference type="InterPro" id="IPR001497">
    <property type="entry name" value="MethylDNA_cys_MeTrfase_AS"/>
</dbReference>
<dbReference type="InterPro" id="IPR008332">
    <property type="entry name" value="MethylG_MeTrfase_N"/>
</dbReference>
<dbReference type="NCBIfam" id="NF007626">
    <property type="entry name" value="PRK10286.1"/>
    <property type="match status" value="1"/>
</dbReference>
<dbReference type="InterPro" id="IPR036217">
    <property type="entry name" value="MethylDNA_cys_MeTrfase_DNAb"/>
</dbReference>
<protein>
    <recommendedName>
        <fullName evidence="9">Methylated-DNA--protein-cysteine methyltransferase</fullName>
        <ecNumber evidence="9">2.1.1.63</ecNumber>
    </recommendedName>
    <alternativeName>
        <fullName evidence="9">6-O-methylguanine-DNA methyltransferase</fullName>
        <shortName evidence="9">MGMT</shortName>
    </alternativeName>
    <alternativeName>
        <fullName evidence="9">O-6-methylguanine-DNA-alkyltransferase</fullName>
    </alternativeName>
</protein>
<dbReference type="NCBIfam" id="TIGR00589">
    <property type="entry name" value="ogt"/>
    <property type="match status" value="1"/>
</dbReference>
<evidence type="ECO:0000256" key="3">
    <source>
        <dbReference type="ARBA" id="ARBA00022490"/>
    </source>
</evidence>
<dbReference type="EMBL" id="CP033116">
    <property type="protein sequence ID" value="QFY56887.1"/>
    <property type="molecule type" value="Genomic_DNA"/>
</dbReference>
<evidence type="ECO:0000313" key="15">
    <source>
        <dbReference type="Proteomes" id="UP000344571"/>
    </source>
</evidence>
<evidence type="ECO:0000313" key="14">
    <source>
        <dbReference type="Proteomes" id="UP000243750"/>
    </source>
</evidence>
<comment type="similarity">
    <text evidence="2 9">Belongs to the MGMT family.</text>
</comment>
<dbReference type="Proteomes" id="UP000243750">
    <property type="component" value="Unassembled WGS sequence"/>
</dbReference>
<dbReference type="InterPro" id="IPR023546">
    <property type="entry name" value="MGMT"/>
</dbReference>